<keyword evidence="2" id="KW-0378">Hydrolase</keyword>
<keyword evidence="2" id="KW-0067">ATP-binding</keyword>
<reference evidence="2 3" key="1">
    <citation type="submission" date="2018-11" db="EMBL/GenBank/DDBJ databases">
        <title>Trebonia kvetii gen.nov., sp.nov., a novel acidophilic actinobacterium, and proposal of the new actinobacterial family Treboniaceae fam. nov.</title>
        <authorList>
            <person name="Rapoport D."/>
            <person name="Sagova-Mareckova M."/>
            <person name="Sedlacek I."/>
            <person name="Provaznik J."/>
            <person name="Kralova S."/>
            <person name="Pavlinic D."/>
            <person name="Benes V."/>
            <person name="Kopecky J."/>
        </authorList>
    </citation>
    <scope>NUCLEOTIDE SEQUENCE [LARGE SCALE GENOMIC DNA]</scope>
    <source>
        <strain evidence="2 3">15Tr583</strain>
    </source>
</reference>
<gene>
    <name evidence="2" type="ORF">EAS64_42060</name>
</gene>
<dbReference type="EMBL" id="RPFW01000014">
    <property type="protein sequence ID" value="TVY99030.1"/>
    <property type="molecule type" value="Genomic_DNA"/>
</dbReference>
<feature type="compositionally biased region" description="Pro residues" evidence="1">
    <location>
        <begin position="93"/>
        <end position="104"/>
    </location>
</feature>
<comment type="caution">
    <text evidence="2">The sequence shown here is derived from an EMBL/GenBank/DDBJ whole genome shotgun (WGS) entry which is preliminary data.</text>
</comment>
<protein>
    <submittedName>
        <fullName evidence="2">DEAD/DEAH box helicase</fullName>
    </submittedName>
</protein>
<keyword evidence="2" id="KW-0547">Nucleotide-binding</keyword>
<name>A0A6P2BMY1_9ACTN</name>
<sequence>MTAGNDDEFPAEFHRERREHGGASQRLNDDQLAELTEEERVAAGLDDYDPDQVPPATDTPPEGEDIRQTEEYQEERAELRREIDDGEIRDPGPSDPFPPTRYKD</sequence>
<dbReference type="GO" id="GO:0004386">
    <property type="term" value="F:helicase activity"/>
    <property type="evidence" value="ECO:0007669"/>
    <property type="project" value="UniProtKB-KW"/>
</dbReference>
<feature type="compositionally biased region" description="Acidic residues" evidence="1">
    <location>
        <begin position="1"/>
        <end position="10"/>
    </location>
</feature>
<keyword evidence="3" id="KW-1185">Reference proteome</keyword>
<dbReference type="AlphaFoldDB" id="A0A6P2BMY1"/>
<evidence type="ECO:0000313" key="3">
    <source>
        <dbReference type="Proteomes" id="UP000460272"/>
    </source>
</evidence>
<proteinExistence type="predicted"/>
<organism evidence="2 3">
    <name type="scientific">Trebonia kvetii</name>
    <dbReference type="NCBI Taxonomy" id="2480626"/>
    <lineage>
        <taxon>Bacteria</taxon>
        <taxon>Bacillati</taxon>
        <taxon>Actinomycetota</taxon>
        <taxon>Actinomycetes</taxon>
        <taxon>Streptosporangiales</taxon>
        <taxon>Treboniaceae</taxon>
        <taxon>Trebonia</taxon>
    </lineage>
</organism>
<dbReference type="OrthoDB" id="4480068at2"/>
<keyword evidence="2" id="KW-0347">Helicase</keyword>
<dbReference type="RefSeq" id="WP_145862323.1">
    <property type="nucleotide sequence ID" value="NZ_RPFW01000014.1"/>
</dbReference>
<feature type="compositionally biased region" description="Basic and acidic residues" evidence="1">
    <location>
        <begin position="64"/>
        <end position="92"/>
    </location>
</feature>
<feature type="region of interest" description="Disordered" evidence="1">
    <location>
        <begin position="1"/>
        <end position="104"/>
    </location>
</feature>
<evidence type="ECO:0000256" key="1">
    <source>
        <dbReference type="SAM" id="MobiDB-lite"/>
    </source>
</evidence>
<evidence type="ECO:0000313" key="2">
    <source>
        <dbReference type="EMBL" id="TVY99030.1"/>
    </source>
</evidence>
<dbReference type="Proteomes" id="UP000460272">
    <property type="component" value="Unassembled WGS sequence"/>
</dbReference>
<accession>A0A6P2BMY1</accession>
<feature type="compositionally biased region" description="Basic and acidic residues" evidence="1">
    <location>
        <begin position="11"/>
        <end position="21"/>
    </location>
</feature>